<dbReference type="RefSeq" id="WP_125307659.1">
    <property type="nucleotide sequence ID" value="NZ_RSEC01000033.1"/>
</dbReference>
<protein>
    <recommendedName>
        <fullName evidence="3">Sporulation protein</fullName>
    </recommendedName>
</protein>
<gene>
    <name evidence="1" type="ORF">EIY87_11360</name>
</gene>
<dbReference type="Proteomes" id="UP000267081">
    <property type="component" value="Unassembled WGS sequence"/>
</dbReference>
<reference evidence="1 2" key="1">
    <citation type="submission" date="2018-12" db="EMBL/GenBank/DDBJ databases">
        <title>Amycolatopsis eburnea sp. nov. actinomycete associate with arbuscular mycorrhiza fungal spore.</title>
        <authorList>
            <person name="Lumyong S."/>
            <person name="Chaiya L."/>
        </authorList>
    </citation>
    <scope>NUCLEOTIDE SEQUENCE [LARGE SCALE GENOMIC DNA]</scope>
    <source>
        <strain evidence="1 2">GLM-1</strain>
    </source>
</reference>
<accession>A0A427TEW0</accession>
<dbReference type="EMBL" id="RSEC01000033">
    <property type="protein sequence ID" value="RSD21434.1"/>
    <property type="molecule type" value="Genomic_DNA"/>
</dbReference>
<name>A0A427TEW0_9PSEU</name>
<keyword evidence="2" id="KW-1185">Reference proteome</keyword>
<sequence length="108" mass="10677">MELGQLAASARDLFSAKLVYGEPVERDGVVVIPAAAVFGGGGGGGGDTGALPVREGAGFGVFARPAGAFVVRGGGVTWVPATDVTRLGLAAAVTVVALAKILTRRARS</sequence>
<evidence type="ECO:0000313" key="2">
    <source>
        <dbReference type="Proteomes" id="UP000267081"/>
    </source>
</evidence>
<proteinExistence type="predicted"/>
<evidence type="ECO:0008006" key="3">
    <source>
        <dbReference type="Google" id="ProtNLM"/>
    </source>
</evidence>
<evidence type="ECO:0000313" key="1">
    <source>
        <dbReference type="EMBL" id="RSD21434.1"/>
    </source>
</evidence>
<dbReference type="OrthoDB" id="3830295at2"/>
<comment type="caution">
    <text evidence="1">The sequence shown here is derived from an EMBL/GenBank/DDBJ whole genome shotgun (WGS) entry which is preliminary data.</text>
</comment>
<organism evidence="1 2">
    <name type="scientific">Amycolatopsis eburnea</name>
    <dbReference type="NCBI Taxonomy" id="2267691"/>
    <lineage>
        <taxon>Bacteria</taxon>
        <taxon>Bacillati</taxon>
        <taxon>Actinomycetota</taxon>
        <taxon>Actinomycetes</taxon>
        <taxon>Pseudonocardiales</taxon>
        <taxon>Pseudonocardiaceae</taxon>
        <taxon>Amycolatopsis</taxon>
    </lineage>
</organism>
<dbReference type="AlphaFoldDB" id="A0A427TEW0"/>